<evidence type="ECO:0000313" key="2">
    <source>
        <dbReference type="Proteomes" id="UP000034097"/>
    </source>
</evidence>
<dbReference type="Gene3D" id="3.40.50.1820">
    <property type="entry name" value="alpha/beta hydrolase"/>
    <property type="match status" value="1"/>
</dbReference>
<sequence>MVFLRGAVTVLCFVIFIFYSSLPTYASSSVFFRDDFNSINDFDWIISDMQNEVEIIHNSSNEGLLRLSSPIDHEIPFLQLKKDLGLLDNFYVEFRYRMTGPGFGSGLILSDKQLEPYSREMSWDDFIFVIWPNGTGGYSIVSRPCPSAEVTCVHDEYRQQVSPTQDSQWHVIKFNYLEGVYTVYIDNVLFFESSHSDLKVKYIYFGSPHRTITNTAWPIHELDYIHVSSEEDSIVQKFKMVLIPGLGSSWNLDAIMDGSTDSDWEVPEFVDLYDSLIKSIENNGYVRDKDLYIFGYDWRKSIDNLADDLQDYIDAMNLNTGEKIYLVGHSMGGLVARSYVQKYGSDNVEKIVTLGSPHQGVLDAYPVWEGAALWGDVWWEKAALELAVHLNRKPGESRVKALRSQAPGIKDLLPVYEFLVSNGLKKPLSQLSQKNEYLAELNNILNGADSVMKTFMGIGIQTRSALNVTQRTGLDKLLDRWEDGKPLANNPFIFADGDGTVLKTSAAGPFSSTLEINKSHIGLAYEENSIESILEEFGLDRSKAEVVEPDKRDNFLAVILRSPGRLLVCDESGETCNENFGLYFPTQKLFLLPGYGGQKISAKVIEDGFGKYDLHVGLVYEEEDWSVLKGNLEASNQIDGYIIEGRNDSTDIIPDEDTENHYLNAAASELGLFSPSWDRGGYFTKARDKNIAKNLRLKYIRLLRTVLRQEYKKAVKKNNPDYLLAVNAVWNTNDYLARVLLKGQGKNKESSVAAYIKRTKNLSQLVNTRLAKGNNLLTGMIYEFASKKMANISSLDTKEFDLRADLLMSVEYLLYTTLDNI</sequence>
<dbReference type="AlphaFoldDB" id="A0A0G1GQZ9"/>
<dbReference type="Proteomes" id="UP000034097">
    <property type="component" value="Unassembled WGS sequence"/>
</dbReference>
<dbReference type="Pfam" id="PF02450">
    <property type="entry name" value="LCAT"/>
    <property type="match status" value="1"/>
</dbReference>
<accession>A0A0G1GQZ9</accession>
<evidence type="ECO:0000313" key="1">
    <source>
        <dbReference type="EMBL" id="KKT36985.1"/>
    </source>
</evidence>
<dbReference type="GO" id="GO:0008374">
    <property type="term" value="F:O-acyltransferase activity"/>
    <property type="evidence" value="ECO:0007669"/>
    <property type="project" value="InterPro"/>
</dbReference>
<organism evidence="1 2">
    <name type="scientific">Candidatus Collierbacteria bacterium GW2011_GWF1_44_12</name>
    <dbReference type="NCBI Taxonomy" id="1618402"/>
    <lineage>
        <taxon>Bacteria</taxon>
        <taxon>Candidatus Collieribacteriota</taxon>
    </lineage>
</organism>
<name>A0A0G1GQZ9_9BACT</name>
<reference evidence="1 2" key="1">
    <citation type="journal article" date="2015" name="Nature">
        <title>rRNA introns, odd ribosomes, and small enigmatic genomes across a large radiation of phyla.</title>
        <authorList>
            <person name="Brown C.T."/>
            <person name="Hug L.A."/>
            <person name="Thomas B.C."/>
            <person name="Sharon I."/>
            <person name="Castelle C.J."/>
            <person name="Singh A."/>
            <person name="Wilkins M.J."/>
            <person name="Williams K.H."/>
            <person name="Banfield J.F."/>
        </authorList>
    </citation>
    <scope>NUCLEOTIDE SEQUENCE [LARGE SCALE GENOMIC DNA]</scope>
</reference>
<dbReference type="InterPro" id="IPR003386">
    <property type="entry name" value="LACT/PDAT_acylTrfase"/>
</dbReference>
<proteinExistence type="predicted"/>
<dbReference type="EMBL" id="LCHQ01000040">
    <property type="protein sequence ID" value="KKT36985.1"/>
    <property type="molecule type" value="Genomic_DNA"/>
</dbReference>
<dbReference type="GO" id="GO:0006629">
    <property type="term" value="P:lipid metabolic process"/>
    <property type="evidence" value="ECO:0007669"/>
    <property type="project" value="InterPro"/>
</dbReference>
<dbReference type="InterPro" id="IPR029058">
    <property type="entry name" value="AB_hydrolase_fold"/>
</dbReference>
<dbReference type="PANTHER" id="PTHR11440">
    <property type="entry name" value="LECITHIN-CHOLESTEROL ACYLTRANSFERASE-RELATED"/>
    <property type="match status" value="1"/>
</dbReference>
<protein>
    <submittedName>
        <fullName evidence="1">PGAP1 family protein</fullName>
    </submittedName>
</protein>
<dbReference type="SUPFAM" id="SSF53474">
    <property type="entry name" value="alpha/beta-Hydrolases"/>
    <property type="match status" value="1"/>
</dbReference>
<gene>
    <name evidence="1" type="ORF">UW26_C0040G0010</name>
</gene>
<comment type="caution">
    <text evidence="1">The sequence shown here is derived from an EMBL/GenBank/DDBJ whole genome shotgun (WGS) entry which is preliminary data.</text>
</comment>